<dbReference type="EMBL" id="JACXZA010000001">
    <property type="protein sequence ID" value="MBD3918221.1"/>
    <property type="molecule type" value="Genomic_DNA"/>
</dbReference>
<keyword evidence="4" id="KW-1185">Reference proteome</keyword>
<dbReference type="NCBIfam" id="NF009150">
    <property type="entry name" value="PRK12497.1-3"/>
    <property type="match status" value="1"/>
</dbReference>
<dbReference type="InterPro" id="IPR003509">
    <property type="entry name" value="UPF0102_YraN-like"/>
</dbReference>
<dbReference type="SUPFAM" id="SSF52980">
    <property type="entry name" value="Restriction endonuclease-like"/>
    <property type="match status" value="1"/>
</dbReference>
<dbReference type="Pfam" id="PF02021">
    <property type="entry name" value="UPF0102"/>
    <property type="match status" value="1"/>
</dbReference>
<dbReference type="Gene3D" id="3.40.1350.10">
    <property type="match status" value="1"/>
</dbReference>
<comment type="similarity">
    <text evidence="1 2">Belongs to the UPF0102 family.</text>
</comment>
<dbReference type="PANTHER" id="PTHR34039:SF1">
    <property type="entry name" value="UPF0102 PROTEIN YRAN"/>
    <property type="match status" value="1"/>
</dbReference>
<dbReference type="NCBIfam" id="NF009154">
    <property type="entry name" value="PRK12497.3-3"/>
    <property type="match status" value="1"/>
</dbReference>
<proteinExistence type="inferred from homology"/>
<evidence type="ECO:0000256" key="1">
    <source>
        <dbReference type="ARBA" id="ARBA00006738"/>
    </source>
</evidence>
<evidence type="ECO:0000313" key="3">
    <source>
        <dbReference type="EMBL" id="MBD3918221.1"/>
    </source>
</evidence>
<accession>A0ABR8MQG1</accession>
<evidence type="ECO:0000313" key="4">
    <source>
        <dbReference type="Proteomes" id="UP000609346"/>
    </source>
</evidence>
<sequence>MNRKRSRVEIGRLGEEAAAAYLAAAGYRIHARNWRCKAGELDIAAEHNGTLVIVEVRTRTLGSSMAYGTAAESIDARKAYKVRIAAEAYIQAHKLYNMPVRVDAMTITLAADGTASDITHLKAVF</sequence>
<name>A0ABR8MQG1_9BACL</name>
<reference evidence="3 4" key="1">
    <citation type="submission" date="2020-09" db="EMBL/GenBank/DDBJ databases">
        <title>Paenibacillus sp. strain PR3 16S rRNA gene Genome sequencing and assembly.</title>
        <authorList>
            <person name="Kim J."/>
        </authorList>
    </citation>
    <scope>NUCLEOTIDE SEQUENCE [LARGE SCALE GENOMIC DNA]</scope>
    <source>
        <strain evidence="3 4">PR3</strain>
    </source>
</reference>
<dbReference type="InterPro" id="IPR011856">
    <property type="entry name" value="tRNA_endonuc-like_dom_sf"/>
</dbReference>
<dbReference type="PANTHER" id="PTHR34039">
    <property type="entry name" value="UPF0102 PROTEIN YRAN"/>
    <property type="match status" value="1"/>
</dbReference>
<organism evidence="3 4">
    <name type="scientific">Paenibacillus terricola</name>
    <dbReference type="NCBI Taxonomy" id="2763503"/>
    <lineage>
        <taxon>Bacteria</taxon>
        <taxon>Bacillati</taxon>
        <taxon>Bacillota</taxon>
        <taxon>Bacilli</taxon>
        <taxon>Bacillales</taxon>
        <taxon>Paenibacillaceae</taxon>
        <taxon>Paenibacillus</taxon>
    </lineage>
</organism>
<dbReference type="HAMAP" id="MF_00048">
    <property type="entry name" value="UPF0102"/>
    <property type="match status" value="1"/>
</dbReference>
<protein>
    <recommendedName>
        <fullName evidence="2">UPF0102 protein H8B09_05605</fullName>
    </recommendedName>
</protein>
<gene>
    <name evidence="3" type="ORF">H8B09_05605</name>
</gene>
<evidence type="ECO:0000256" key="2">
    <source>
        <dbReference type="HAMAP-Rule" id="MF_00048"/>
    </source>
</evidence>
<dbReference type="Proteomes" id="UP000609346">
    <property type="component" value="Unassembled WGS sequence"/>
</dbReference>
<dbReference type="InterPro" id="IPR011335">
    <property type="entry name" value="Restrct_endonuc-II-like"/>
</dbReference>
<comment type="caution">
    <text evidence="3">The sequence shown here is derived from an EMBL/GenBank/DDBJ whole genome shotgun (WGS) entry which is preliminary data.</text>
</comment>